<dbReference type="Proteomes" id="UP000591131">
    <property type="component" value="Unassembled WGS sequence"/>
</dbReference>
<name>A0A7J6KH15_PERCH</name>
<accession>A0A7J6KH15</accession>
<feature type="non-terminal residue" evidence="1">
    <location>
        <position position="181"/>
    </location>
</feature>
<proteinExistence type="predicted"/>
<dbReference type="AlphaFoldDB" id="A0A7J6KH15"/>
<gene>
    <name evidence="1" type="ORF">FOL47_005813</name>
</gene>
<dbReference type="EMBL" id="JAAPAO010003205">
    <property type="protein sequence ID" value="KAF4646675.1"/>
    <property type="molecule type" value="Genomic_DNA"/>
</dbReference>
<organism evidence="1 2">
    <name type="scientific">Perkinsus chesapeaki</name>
    <name type="common">Clam parasite</name>
    <name type="synonym">Perkinsus andrewsi</name>
    <dbReference type="NCBI Taxonomy" id="330153"/>
    <lineage>
        <taxon>Eukaryota</taxon>
        <taxon>Sar</taxon>
        <taxon>Alveolata</taxon>
        <taxon>Perkinsozoa</taxon>
        <taxon>Perkinsea</taxon>
        <taxon>Perkinsida</taxon>
        <taxon>Perkinsidae</taxon>
        <taxon>Perkinsus</taxon>
    </lineage>
</organism>
<protein>
    <submittedName>
        <fullName evidence="1">Uncharacterized protein</fullName>
    </submittedName>
</protein>
<evidence type="ECO:0000313" key="1">
    <source>
        <dbReference type="EMBL" id="KAF4646675.1"/>
    </source>
</evidence>
<reference evidence="1 2" key="1">
    <citation type="submission" date="2020-04" db="EMBL/GenBank/DDBJ databases">
        <title>Perkinsus chesapeaki whole genome sequence.</title>
        <authorList>
            <person name="Bogema D.R."/>
        </authorList>
    </citation>
    <scope>NUCLEOTIDE SEQUENCE [LARGE SCALE GENOMIC DNA]</scope>
    <source>
        <strain evidence="1">ATCC PRA-425</strain>
    </source>
</reference>
<keyword evidence="2" id="KW-1185">Reference proteome</keyword>
<sequence>PMGFEAHLVPKLTGELQRVGESVLEEVVGRGSIKSPELPGYRLYARELAQDEIKDCAQQKAAIFVELPTVSGSVPKVQRYAHSLYSKLSSQHKETYGRLIDDFVQRHWWWSEDGIPDDIKSRSRLPESPCFLTQLTRKPRLVVDCRAMNASLGRVSSLRIKVTAQLLSIRVEGSCCLLTAD</sequence>
<evidence type="ECO:0000313" key="2">
    <source>
        <dbReference type="Proteomes" id="UP000591131"/>
    </source>
</evidence>
<feature type="non-terminal residue" evidence="1">
    <location>
        <position position="1"/>
    </location>
</feature>
<comment type="caution">
    <text evidence="1">The sequence shown here is derived from an EMBL/GenBank/DDBJ whole genome shotgun (WGS) entry which is preliminary data.</text>
</comment>